<accession>A0A1B8AC05</accession>
<keyword evidence="2" id="KW-1185">Reference proteome</keyword>
<protein>
    <submittedName>
        <fullName evidence="1">Uncharacterized protein</fullName>
    </submittedName>
</protein>
<name>A0A1B8AC05_FUSPO</name>
<evidence type="ECO:0000313" key="1">
    <source>
        <dbReference type="EMBL" id="OBS18008.1"/>
    </source>
</evidence>
<comment type="caution">
    <text evidence="1">The sequence shown here is derived from an EMBL/GenBank/DDBJ whole genome shotgun (WGS) entry which is preliminary data.</text>
</comment>
<gene>
    <name evidence="1" type="ORF">FPOA_09736</name>
</gene>
<proteinExistence type="predicted"/>
<organism evidence="1 2">
    <name type="scientific">Fusarium poae</name>
    <dbReference type="NCBI Taxonomy" id="36050"/>
    <lineage>
        <taxon>Eukaryota</taxon>
        <taxon>Fungi</taxon>
        <taxon>Dikarya</taxon>
        <taxon>Ascomycota</taxon>
        <taxon>Pezizomycotina</taxon>
        <taxon>Sordariomycetes</taxon>
        <taxon>Hypocreomycetidae</taxon>
        <taxon>Hypocreales</taxon>
        <taxon>Nectriaceae</taxon>
        <taxon>Fusarium</taxon>
    </lineage>
</organism>
<dbReference type="AlphaFoldDB" id="A0A1B8AC05"/>
<evidence type="ECO:0000313" key="2">
    <source>
        <dbReference type="Proteomes" id="UP000091967"/>
    </source>
</evidence>
<sequence>MSITPVSPVDVPVSHKDFDLSHIASHVTFGYSANLAATPLHRPHSGTARIPSYSRLPGSGGRRAGPFPSFVLSGLNHPTTSLDIAEGLVWGTWSLSSTLLTTFTTP</sequence>
<reference evidence="1 2" key="1">
    <citation type="submission" date="2016-06" db="EMBL/GenBank/DDBJ databases">
        <title>Living apart together: crosstalk between the core and supernumerary genomes in a fungal plant pathogen.</title>
        <authorList>
            <person name="Vanheule A."/>
            <person name="Audenaert K."/>
            <person name="Warris S."/>
            <person name="Van De Geest H."/>
            <person name="Schijlen E."/>
            <person name="Hofte M."/>
            <person name="De Saeger S."/>
            <person name="Haesaert G."/>
            <person name="Waalwijk C."/>
            <person name="Van Der Lee T."/>
        </authorList>
    </citation>
    <scope>NUCLEOTIDE SEQUENCE [LARGE SCALE GENOMIC DNA]</scope>
    <source>
        <strain evidence="1 2">2516</strain>
    </source>
</reference>
<dbReference type="EMBL" id="LYXU01000004">
    <property type="protein sequence ID" value="OBS18008.1"/>
    <property type="molecule type" value="Genomic_DNA"/>
</dbReference>
<dbReference type="Proteomes" id="UP000091967">
    <property type="component" value="Unassembled WGS sequence"/>
</dbReference>